<dbReference type="OrthoDB" id="5878044at2"/>
<evidence type="ECO:0000313" key="2">
    <source>
        <dbReference type="Proteomes" id="UP000304912"/>
    </source>
</evidence>
<evidence type="ECO:0000313" key="1">
    <source>
        <dbReference type="EMBL" id="QCZ95574.1"/>
    </source>
</evidence>
<protein>
    <submittedName>
        <fullName evidence="1">Uncharacterized protein</fullName>
    </submittedName>
</protein>
<geneLocation type="plasmid" evidence="1 2">
    <name>plas12</name>
</geneLocation>
<sequence>MTAFIQEKQTELFNELGVFFAFTNEQFEERKAPGVEYCTVLGAGDCVPKLKAKEFSDRLKVIHEEGRAKEIAEKGIDQIIEEQLVNHECFYTGDIGNAVHALAGYGVTHLKVAEIYGKVAQKYADW</sequence>
<dbReference type="KEGG" id="salk:FBQ74_18815"/>
<name>A0A5B7YJ34_9ALTE</name>
<dbReference type="RefSeq" id="WP_139758260.1">
    <property type="nucleotide sequence ID" value="NZ_CP039853.1"/>
</dbReference>
<gene>
    <name evidence="1" type="ORF">FBQ74_18815</name>
</gene>
<dbReference type="Proteomes" id="UP000304912">
    <property type="component" value="Plasmid plas12"/>
</dbReference>
<keyword evidence="2" id="KW-1185">Reference proteome</keyword>
<keyword evidence="1" id="KW-0614">Plasmid</keyword>
<reference evidence="1 2" key="1">
    <citation type="submission" date="2019-04" db="EMBL/GenBank/DDBJ databases">
        <title>Salinimonas iocasae sp. nov., a halophilic bacterium isolated from the outer tube casing of tubeworms in Okinawa Trough.</title>
        <authorList>
            <person name="Zhang H."/>
            <person name="Wang H."/>
            <person name="Li C."/>
        </authorList>
    </citation>
    <scope>NUCLEOTIDE SEQUENCE [LARGE SCALE GENOMIC DNA]</scope>
    <source>
        <strain evidence="1 2">KX18D6</strain>
        <plasmid evidence="1 2">plas12</plasmid>
    </source>
</reference>
<dbReference type="AlphaFoldDB" id="A0A5B7YJ34"/>
<organism evidence="1 2">
    <name type="scientific">Salinimonas iocasae</name>
    <dbReference type="NCBI Taxonomy" id="2572577"/>
    <lineage>
        <taxon>Bacteria</taxon>
        <taxon>Pseudomonadati</taxon>
        <taxon>Pseudomonadota</taxon>
        <taxon>Gammaproteobacteria</taxon>
        <taxon>Alteromonadales</taxon>
        <taxon>Alteromonadaceae</taxon>
        <taxon>Alteromonas/Salinimonas group</taxon>
        <taxon>Salinimonas</taxon>
    </lineage>
</organism>
<dbReference type="EMBL" id="CP039853">
    <property type="protein sequence ID" value="QCZ95574.1"/>
    <property type="molecule type" value="Genomic_DNA"/>
</dbReference>
<dbReference type="Pfam" id="PF24692">
    <property type="entry name" value="DUF7659"/>
    <property type="match status" value="1"/>
</dbReference>
<proteinExistence type="predicted"/>
<accession>A0A5B7YJ34</accession>
<dbReference type="InterPro" id="IPR056076">
    <property type="entry name" value="DUF7659"/>
</dbReference>